<feature type="transmembrane region" description="Helical" evidence="2">
    <location>
        <begin position="78"/>
        <end position="99"/>
    </location>
</feature>
<evidence type="ECO:0000256" key="1">
    <source>
        <dbReference type="SAM" id="MobiDB-lite"/>
    </source>
</evidence>
<keyword evidence="4" id="KW-1185">Reference proteome</keyword>
<keyword evidence="2" id="KW-1133">Transmembrane helix</keyword>
<sequence>MSTIMVYVVVLRLFALGLISGGVMTIPFIGDRSGSDVNHVRLDALITMNLFQLVTVPLGLLIGILLVFMRSWARPPGYVMAAATIVFGVVVATQAWAVMSWAEGPPPGIGDPDGEVGLGVLNVLGGAFTILVGVSIASMRWAGWEAQVVSARRTRSRRAPRSRRTSSAHVKRRSRR</sequence>
<evidence type="ECO:0000256" key="2">
    <source>
        <dbReference type="SAM" id="Phobius"/>
    </source>
</evidence>
<dbReference type="Proteomes" id="UP000295136">
    <property type="component" value="Unassembled WGS sequence"/>
</dbReference>
<feature type="region of interest" description="Disordered" evidence="1">
    <location>
        <begin position="155"/>
        <end position="176"/>
    </location>
</feature>
<keyword evidence="2" id="KW-0812">Transmembrane</keyword>
<keyword evidence="2" id="KW-0472">Membrane</keyword>
<name>A0A4R5EL49_9ACTN</name>
<feature type="transmembrane region" description="Helical" evidence="2">
    <location>
        <begin position="50"/>
        <end position="69"/>
    </location>
</feature>
<dbReference type="AlphaFoldDB" id="A0A4R5EL49"/>
<gene>
    <name evidence="3" type="ORF">E1295_36160</name>
</gene>
<dbReference type="RefSeq" id="WP_132637767.1">
    <property type="nucleotide sequence ID" value="NZ_SMLD01000140.1"/>
</dbReference>
<reference evidence="3 4" key="1">
    <citation type="submission" date="2019-03" db="EMBL/GenBank/DDBJ databases">
        <title>Draft genome sequences of novel Actinobacteria.</title>
        <authorList>
            <person name="Sahin N."/>
            <person name="Ay H."/>
            <person name="Saygin H."/>
        </authorList>
    </citation>
    <scope>NUCLEOTIDE SEQUENCE [LARGE SCALE GENOMIC DNA]</scope>
    <source>
        <strain evidence="3 4">6K102</strain>
    </source>
</reference>
<evidence type="ECO:0000313" key="3">
    <source>
        <dbReference type="EMBL" id="TDE35369.1"/>
    </source>
</evidence>
<comment type="caution">
    <text evidence="3">The sequence shown here is derived from an EMBL/GenBank/DDBJ whole genome shotgun (WGS) entry which is preliminary data.</text>
</comment>
<accession>A0A4R5EL49</accession>
<dbReference type="EMBL" id="SMLD01000140">
    <property type="protein sequence ID" value="TDE35369.1"/>
    <property type="molecule type" value="Genomic_DNA"/>
</dbReference>
<evidence type="ECO:0000313" key="4">
    <source>
        <dbReference type="Proteomes" id="UP000295136"/>
    </source>
</evidence>
<proteinExistence type="predicted"/>
<feature type="transmembrane region" description="Helical" evidence="2">
    <location>
        <begin position="119"/>
        <end position="143"/>
    </location>
</feature>
<organism evidence="3 4">
    <name type="scientific">Nonomuraea mesophila</name>
    <dbReference type="NCBI Taxonomy" id="2530382"/>
    <lineage>
        <taxon>Bacteria</taxon>
        <taxon>Bacillati</taxon>
        <taxon>Actinomycetota</taxon>
        <taxon>Actinomycetes</taxon>
        <taxon>Streptosporangiales</taxon>
        <taxon>Streptosporangiaceae</taxon>
        <taxon>Nonomuraea</taxon>
    </lineage>
</organism>
<feature type="transmembrane region" description="Helical" evidence="2">
    <location>
        <begin position="7"/>
        <end position="30"/>
    </location>
</feature>
<protein>
    <submittedName>
        <fullName evidence="3">Uncharacterized protein</fullName>
    </submittedName>
</protein>